<gene>
    <name evidence="1" type="ORF">M408DRAFT_77412</name>
</gene>
<dbReference type="Proteomes" id="UP000054097">
    <property type="component" value="Unassembled WGS sequence"/>
</dbReference>
<proteinExistence type="predicted"/>
<name>A0A0C3AWC9_SERVB</name>
<dbReference type="HOGENOM" id="CLU_1129665_0_0_1"/>
<dbReference type="AlphaFoldDB" id="A0A0C3AWC9"/>
<evidence type="ECO:0008006" key="3">
    <source>
        <dbReference type="Google" id="ProtNLM"/>
    </source>
</evidence>
<sequence>MQSLQKLRLTGEDLHVYEVSATLSALEELSIDEDDILPSLYAPKLLHLTHNGNSFDRVQQFCHHLPLLRKLTSTICVVSNHSVQELIHPEYLESFIHVRILHLQLWEQDDIEISSAIYLVSFPSLVKIVLSGFSYVSSQATFLCLSLLYQPEACPRLQELEFEGFPEWDCLFLMLEARNFHRNRLLSRISGLIIPSVPHHLRSSLSCLLRGEFTTRPSNYDLSIHATKEVLFDASMYVVQVRLKAR</sequence>
<dbReference type="EMBL" id="KN824335">
    <property type="protein sequence ID" value="KIM23561.1"/>
    <property type="molecule type" value="Genomic_DNA"/>
</dbReference>
<reference evidence="2" key="2">
    <citation type="submission" date="2015-01" db="EMBL/GenBank/DDBJ databases">
        <title>Evolutionary Origins and Diversification of the Mycorrhizal Mutualists.</title>
        <authorList>
            <consortium name="DOE Joint Genome Institute"/>
            <consortium name="Mycorrhizal Genomics Consortium"/>
            <person name="Kohler A."/>
            <person name="Kuo A."/>
            <person name="Nagy L.G."/>
            <person name="Floudas D."/>
            <person name="Copeland A."/>
            <person name="Barry K.W."/>
            <person name="Cichocki N."/>
            <person name="Veneault-Fourrey C."/>
            <person name="LaButti K."/>
            <person name="Lindquist E.A."/>
            <person name="Lipzen A."/>
            <person name="Lundell T."/>
            <person name="Morin E."/>
            <person name="Murat C."/>
            <person name="Riley R."/>
            <person name="Ohm R."/>
            <person name="Sun H."/>
            <person name="Tunlid A."/>
            <person name="Henrissat B."/>
            <person name="Grigoriev I.V."/>
            <person name="Hibbett D.S."/>
            <person name="Martin F."/>
        </authorList>
    </citation>
    <scope>NUCLEOTIDE SEQUENCE [LARGE SCALE GENOMIC DNA]</scope>
    <source>
        <strain evidence="2">MAFF 305830</strain>
    </source>
</reference>
<keyword evidence="2" id="KW-1185">Reference proteome</keyword>
<reference evidence="1 2" key="1">
    <citation type="submission" date="2014-04" db="EMBL/GenBank/DDBJ databases">
        <authorList>
            <consortium name="DOE Joint Genome Institute"/>
            <person name="Kuo A."/>
            <person name="Zuccaro A."/>
            <person name="Kohler A."/>
            <person name="Nagy L.G."/>
            <person name="Floudas D."/>
            <person name="Copeland A."/>
            <person name="Barry K.W."/>
            <person name="Cichocki N."/>
            <person name="Veneault-Fourrey C."/>
            <person name="LaButti K."/>
            <person name="Lindquist E.A."/>
            <person name="Lipzen A."/>
            <person name="Lundell T."/>
            <person name="Morin E."/>
            <person name="Murat C."/>
            <person name="Sun H."/>
            <person name="Tunlid A."/>
            <person name="Henrissat B."/>
            <person name="Grigoriev I.V."/>
            <person name="Hibbett D.S."/>
            <person name="Martin F."/>
            <person name="Nordberg H.P."/>
            <person name="Cantor M.N."/>
            <person name="Hua S.X."/>
        </authorList>
    </citation>
    <scope>NUCLEOTIDE SEQUENCE [LARGE SCALE GENOMIC DNA]</scope>
    <source>
        <strain evidence="1 2">MAFF 305830</strain>
    </source>
</reference>
<evidence type="ECO:0000313" key="2">
    <source>
        <dbReference type="Proteomes" id="UP000054097"/>
    </source>
</evidence>
<evidence type="ECO:0000313" key="1">
    <source>
        <dbReference type="EMBL" id="KIM23561.1"/>
    </source>
</evidence>
<protein>
    <recommendedName>
        <fullName evidence="3">F-box domain-containing protein</fullName>
    </recommendedName>
</protein>
<organism evidence="1 2">
    <name type="scientific">Serendipita vermifera MAFF 305830</name>
    <dbReference type="NCBI Taxonomy" id="933852"/>
    <lineage>
        <taxon>Eukaryota</taxon>
        <taxon>Fungi</taxon>
        <taxon>Dikarya</taxon>
        <taxon>Basidiomycota</taxon>
        <taxon>Agaricomycotina</taxon>
        <taxon>Agaricomycetes</taxon>
        <taxon>Sebacinales</taxon>
        <taxon>Serendipitaceae</taxon>
        <taxon>Serendipita</taxon>
    </lineage>
</organism>
<accession>A0A0C3AWC9</accession>
<dbReference type="SUPFAM" id="SSF52047">
    <property type="entry name" value="RNI-like"/>
    <property type="match status" value="1"/>
</dbReference>